<dbReference type="NCBIfam" id="NF001616">
    <property type="entry name" value="PRK00405.1"/>
    <property type="match status" value="1"/>
</dbReference>
<comment type="catalytic activity">
    <reaction evidence="8 9 11">
        <text>RNA(n) + a ribonucleoside 5'-triphosphate = RNA(n+1) + diphosphate</text>
        <dbReference type="Rhea" id="RHEA:21248"/>
        <dbReference type="Rhea" id="RHEA-COMP:14527"/>
        <dbReference type="Rhea" id="RHEA-COMP:17342"/>
        <dbReference type="ChEBI" id="CHEBI:33019"/>
        <dbReference type="ChEBI" id="CHEBI:61557"/>
        <dbReference type="ChEBI" id="CHEBI:140395"/>
        <dbReference type="EC" id="2.7.7.6"/>
    </reaction>
</comment>
<dbReference type="InterPro" id="IPR042107">
    <property type="entry name" value="DNA-dir_RNA_pol_bsu_ext_1_sf"/>
</dbReference>
<evidence type="ECO:0000256" key="5">
    <source>
        <dbReference type="ARBA" id="ARBA00022695"/>
    </source>
</evidence>
<evidence type="ECO:0000256" key="10">
    <source>
        <dbReference type="RuleBase" id="RU000434"/>
    </source>
</evidence>
<comment type="similarity">
    <text evidence="2 9 10">Belongs to the RNA polymerase beta chain family.</text>
</comment>
<dbReference type="Pfam" id="PF04561">
    <property type="entry name" value="RNA_pol_Rpb2_2"/>
    <property type="match status" value="1"/>
</dbReference>
<dbReference type="GeneID" id="20314157"/>
<dbReference type="RefSeq" id="YP_009056862.1">
    <property type="nucleotide sequence ID" value="NC_024811.1"/>
</dbReference>
<keyword evidence="4 9" id="KW-0808">Transferase</keyword>
<dbReference type="STRING" id="41875.K8F1G5"/>
<evidence type="ECO:0000256" key="6">
    <source>
        <dbReference type="ARBA" id="ARBA00023163"/>
    </source>
</evidence>
<evidence type="ECO:0000259" key="13">
    <source>
        <dbReference type="Pfam" id="PF04560"/>
    </source>
</evidence>
<dbReference type="Gene3D" id="3.90.1800.10">
    <property type="entry name" value="RNA polymerase alpha subunit dimerisation domain"/>
    <property type="match status" value="1"/>
</dbReference>
<dbReference type="GO" id="GO:0006351">
    <property type="term" value="P:DNA-templated transcription"/>
    <property type="evidence" value="ECO:0007669"/>
    <property type="project" value="UniProtKB-UniRule"/>
</dbReference>
<dbReference type="PANTHER" id="PTHR20856">
    <property type="entry name" value="DNA-DIRECTED RNA POLYMERASE I SUBUNIT 2"/>
    <property type="match status" value="1"/>
</dbReference>
<dbReference type="Pfam" id="PF04560">
    <property type="entry name" value="RNA_pol_Rpb2_7"/>
    <property type="match status" value="1"/>
</dbReference>
<keyword evidence="16" id="KW-0934">Plastid</keyword>
<evidence type="ECO:0000259" key="14">
    <source>
        <dbReference type="Pfam" id="PF04561"/>
    </source>
</evidence>
<evidence type="ECO:0000259" key="15">
    <source>
        <dbReference type="Pfam" id="PF04565"/>
    </source>
</evidence>
<evidence type="ECO:0000256" key="8">
    <source>
        <dbReference type="ARBA" id="ARBA00048552"/>
    </source>
</evidence>
<dbReference type="EMBL" id="FO082259">
    <property type="protein sequence ID" value="CCO65915.1"/>
    <property type="molecule type" value="Genomic_DNA"/>
</dbReference>
<dbReference type="InterPro" id="IPR007120">
    <property type="entry name" value="DNA-dir_RNAP_su2_dom"/>
</dbReference>
<dbReference type="InterPro" id="IPR007641">
    <property type="entry name" value="RNA_pol_Rpb2_7"/>
</dbReference>
<comment type="subcellular location">
    <subcellularLocation>
        <location evidence="9">Plastid</location>
        <location evidence="9">Chloroplast</location>
    </subcellularLocation>
</comment>
<dbReference type="GO" id="GO:0032549">
    <property type="term" value="F:ribonucleoside binding"/>
    <property type="evidence" value="ECO:0007669"/>
    <property type="project" value="InterPro"/>
</dbReference>
<dbReference type="GO" id="GO:0003677">
    <property type="term" value="F:DNA binding"/>
    <property type="evidence" value="ECO:0007669"/>
    <property type="project" value="UniProtKB-UniRule"/>
</dbReference>
<evidence type="ECO:0000256" key="9">
    <source>
        <dbReference type="HAMAP-Rule" id="MF_01321"/>
    </source>
</evidence>
<evidence type="ECO:0000259" key="12">
    <source>
        <dbReference type="Pfam" id="PF00562"/>
    </source>
</evidence>
<dbReference type="GO" id="GO:0000428">
    <property type="term" value="C:DNA-directed RNA polymerase complex"/>
    <property type="evidence" value="ECO:0007669"/>
    <property type="project" value="UniProtKB-KW"/>
</dbReference>
<dbReference type="InterPro" id="IPR037033">
    <property type="entry name" value="DNA-dir_RNAP_su2_hyb_sf"/>
</dbReference>
<accession>K8F1G5</accession>
<name>K8F1G5_9CHLO</name>
<feature type="domain" description="RNA polymerase Rpb2" evidence="15">
    <location>
        <begin position="470"/>
        <end position="538"/>
    </location>
</feature>
<evidence type="ECO:0000256" key="11">
    <source>
        <dbReference type="RuleBase" id="RU363031"/>
    </source>
</evidence>
<dbReference type="Gene3D" id="2.40.270.10">
    <property type="entry name" value="DNA-directed RNA polymerase, subunit 2, domain 6"/>
    <property type="match status" value="1"/>
</dbReference>
<dbReference type="Gene3D" id="2.40.50.100">
    <property type="match status" value="1"/>
</dbReference>
<dbReference type="InterPro" id="IPR010243">
    <property type="entry name" value="RNA_pol_bsu_bac"/>
</dbReference>
<dbReference type="InterPro" id="IPR007645">
    <property type="entry name" value="RNA_pol_Rpb2_3"/>
</dbReference>
<dbReference type="CDD" id="cd00653">
    <property type="entry name" value="RNA_pol_B_RPB2"/>
    <property type="match status" value="1"/>
</dbReference>
<organism evidence="16 17">
    <name type="scientific">Bathycoccus prasinos</name>
    <dbReference type="NCBI Taxonomy" id="41875"/>
    <lineage>
        <taxon>Eukaryota</taxon>
        <taxon>Viridiplantae</taxon>
        <taxon>Chlorophyta</taxon>
        <taxon>Mamiellophyceae</taxon>
        <taxon>Mamiellales</taxon>
        <taxon>Bathycoccaceae</taxon>
        <taxon>Bathycoccus</taxon>
    </lineage>
</organism>
<feature type="domain" description="RNA polymerase Rpb2" evidence="14">
    <location>
        <begin position="161"/>
        <end position="350"/>
    </location>
</feature>
<dbReference type="InterPro" id="IPR014724">
    <property type="entry name" value="RNA_pol_RPB2_OB-fold"/>
</dbReference>
<dbReference type="InterPro" id="IPR007121">
    <property type="entry name" value="RNA_pol_bsu_CS"/>
</dbReference>
<keyword evidence="16" id="KW-0150">Chloroplast</keyword>
<comment type="subunit">
    <text evidence="7 9 11">In plastids the minimal PEP RNA polymerase catalytic core is composed of four subunits: alpha, beta, beta', and beta''. When a (nuclear-encoded) sigma factor is associated with the core the holoenzyme is formed, which can initiate transcription.</text>
</comment>
<keyword evidence="17" id="KW-1185">Reference proteome</keyword>
<feature type="domain" description="RNA polymerase Rpb2" evidence="13">
    <location>
        <begin position="1083"/>
        <end position="1156"/>
    </location>
</feature>
<dbReference type="EC" id="2.7.7.6" evidence="9"/>
<dbReference type="Gene3D" id="3.90.1110.10">
    <property type="entry name" value="RNA polymerase Rpb2, domain 2"/>
    <property type="match status" value="1"/>
</dbReference>
<dbReference type="AlphaFoldDB" id="K8F1G5"/>
<dbReference type="GO" id="GO:0009507">
    <property type="term" value="C:chloroplast"/>
    <property type="evidence" value="ECO:0007669"/>
    <property type="project" value="UniProtKB-SubCell"/>
</dbReference>
<dbReference type="Gene3D" id="3.90.1100.10">
    <property type="match status" value="2"/>
</dbReference>
<keyword evidence="6 9" id="KW-0804">Transcription</keyword>
<sequence>MSLFRQNSAFPNLVETQRNSFRRFLERGIGEELLAISKIHGDRAQRVHKQKLKKLQTTKTAPTESFLDKRLATEAVEHRDFTIEFKTEDYYFKLPKHTPESAVANVTTYEAPLIVPAIIRFPLLRLSAYVPVKFCNLPLMTTSGNFIINGSPRVVVHQMVRSPGVYFKRQTDAKNRDTFMVSFLASYGSWLRFETKRGPRVDNIMYVKIDNLRPLPLTLLLQAVGFSYADVIDAVYDPLLLMDTRDAVGWVKSRNEALIVMMSLLFPTRPATVKAGKKFLYDTLFNPRRYSFSKVGRKQVNRKLRLTRQTDYLTLTPEDLLAGVDCLIRLKAGQTHLLDDIDHLKNRRVRLSGELIQTQFRIGVNRLERVVKTRLNDPAVAGSFFRDPIEQALLARKAKKRRAMKQTKTGSQLTRKLHATGRMRHSKEKLRQKSNDIAVNSRHARWTSFVRTSVISSTMREFFGSSQLSQFMDQTNPLAEVTHKRRLSSLGPGGLHRDRAGLIVRGIHPSYYGRVCPIETPEGKNAGLVGSLASFAQINEDGFVMAPYYKMQKEQIRPNTQGFFLLTACYEDQAVLASGDVNLAKPRVSTRLRRAFTEHAPKKIDYLGLCPIQFMSIATALIPFLEHDDANRALMGSNMQRQAVSLLRSERAFVGTGLEGRITRDSGSLLVAKQTGYVTYADAQRIEYVTPKDDPTGTQFKLIAHSVELESYHRSNQDSCLHHRPLVEANTWVQKGDCLADNTATFGGELALGRNIFVGYMPWEGYNFEDAVLVSERLVFDDLFTSIHIERYDVETARLQDGQEYFTPAVANSEYLDELGIVKVGTWVESGDVLVGKISPQKDSETTPEQKLLRAIFGGTPRQVKETSFCVSHGVSGRILDRRFNCTSKKFNAKEEANAFESTGEVFIYLVQKRRLQIGDKVAGRHGNKGIVSNILPRADMPFVQNGQPLDMVLNPLGVPSRMNVGQIFECLLGLAAHTLEKNFKVVPFDEMHGDEISRGFVYQYLYEARLMTQQKWLFRPSAPGKTIVFDGRTGSPFEQPVTVGYPYILKLVHLVDDKIHARSTGPYSLVTQQPLGGRSKHGGQRLGEMEVWALEGFGAAYTLQELLTIKSDDMNGRTDAFMAMIRGTLLPKPGIPESFKVLVSELRGLCLDMTLSQIR</sequence>
<dbReference type="PROSITE" id="PS01166">
    <property type="entry name" value="RNA_POL_BETA"/>
    <property type="match status" value="1"/>
</dbReference>
<dbReference type="Pfam" id="PF00562">
    <property type="entry name" value="RNA_pol_Rpb2_6"/>
    <property type="match status" value="1"/>
</dbReference>
<dbReference type="Proteomes" id="UP000198341">
    <property type="component" value="Chloroplast Pltd"/>
</dbReference>
<evidence type="ECO:0000256" key="1">
    <source>
        <dbReference type="ARBA" id="ARBA00004026"/>
    </source>
</evidence>
<dbReference type="InterPro" id="IPR037034">
    <property type="entry name" value="RNA_pol_Rpb2_2_sf"/>
</dbReference>
<dbReference type="SUPFAM" id="SSF64484">
    <property type="entry name" value="beta and beta-prime subunits of DNA dependent RNA-polymerase"/>
    <property type="match status" value="1"/>
</dbReference>
<dbReference type="OrthoDB" id="564920at2759"/>
<dbReference type="GO" id="GO:0003899">
    <property type="term" value="F:DNA-directed RNA polymerase activity"/>
    <property type="evidence" value="ECO:0007669"/>
    <property type="project" value="UniProtKB-UniRule"/>
</dbReference>
<evidence type="ECO:0000256" key="3">
    <source>
        <dbReference type="ARBA" id="ARBA00022478"/>
    </source>
</evidence>
<feature type="domain" description="DNA-directed RNA polymerase subunit 2 hybrid-binding" evidence="12">
    <location>
        <begin position="671"/>
        <end position="1081"/>
    </location>
</feature>
<keyword evidence="5 9" id="KW-0548">Nucleotidyltransferase</keyword>
<dbReference type="Gene3D" id="2.40.50.150">
    <property type="match status" value="1"/>
</dbReference>
<dbReference type="InterPro" id="IPR015712">
    <property type="entry name" value="DNA-dir_RNA_pol_su2"/>
</dbReference>
<proteinExistence type="inferred from homology"/>
<evidence type="ECO:0000256" key="2">
    <source>
        <dbReference type="ARBA" id="ARBA00006835"/>
    </source>
</evidence>
<dbReference type="Pfam" id="PF04565">
    <property type="entry name" value="RNA_pol_Rpb2_3"/>
    <property type="match status" value="1"/>
</dbReference>
<protein>
    <recommendedName>
        <fullName evidence="9">DNA-directed RNA polymerase subunit beta</fullName>
        <ecNumber evidence="9">2.7.7.6</ecNumber>
    </recommendedName>
    <alternativeName>
        <fullName evidence="9">PEP</fullName>
    </alternativeName>
    <alternativeName>
        <fullName evidence="9">Plastid-encoded RNA polymerase subunit beta</fullName>
        <shortName evidence="9">RNA polymerase subunit beta</shortName>
    </alternativeName>
</protein>
<dbReference type="Gene3D" id="2.30.150.10">
    <property type="entry name" value="DNA-directed RNA polymerase, beta subunit, external 1 domain"/>
    <property type="match status" value="1"/>
</dbReference>
<comment type="function">
    <text evidence="1 9 11">DNA-dependent RNA polymerase catalyzes the transcription of DNA into RNA using the four ribonucleoside triphosphates as substrates.</text>
</comment>
<dbReference type="KEGG" id="bpg:BathyCg00282"/>
<reference evidence="16 17" key="1">
    <citation type="submission" date="2011-10" db="EMBL/GenBank/DDBJ databases">
        <authorList>
            <person name="Genoscope - CEA"/>
        </authorList>
    </citation>
    <scope>NUCLEOTIDE SEQUENCE [LARGE SCALE GENOMIC DNA]</scope>
    <source>
        <strain evidence="16 17">RCC 1105</strain>
    </source>
</reference>
<evidence type="ECO:0000313" key="16">
    <source>
        <dbReference type="EMBL" id="CCO65915.1"/>
    </source>
</evidence>
<dbReference type="HAMAP" id="MF_01321">
    <property type="entry name" value="RNApol_bact_RpoB"/>
    <property type="match status" value="1"/>
</dbReference>
<geneLocation type="chloroplast" evidence="16"/>
<evidence type="ECO:0000256" key="4">
    <source>
        <dbReference type="ARBA" id="ARBA00022679"/>
    </source>
</evidence>
<keyword evidence="3 9" id="KW-0240">DNA-directed RNA polymerase</keyword>
<gene>
    <name evidence="16" type="primary">RpoB</name>
    <name evidence="9" type="synonym">rpoB</name>
    <name evidence="16" type="ordered locus">BathyCg00282</name>
</gene>
<evidence type="ECO:0000313" key="17">
    <source>
        <dbReference type="Proteomes" id="UP000198341"/>
    </source>
</evidence>
<dbReference type="InterPro" id="IPR007642">
    <property type="entry name" value="RNA_pol_Rpb2_2"/>
</dbReference>
<evidence type="ECO:0000256" key="7">
    <source>
        <dbReference type="ARBA" id="ARBA00026088"/>
    </source>
</evidence>